<sequence length="82" mass="9721">MLDIVLKILVIISIITFTFIGIWSFILFNYLYNQIRYRNYLLEKVSHNIHTLSNNFKKIYDKEDINPSTSPTEFKESSSVND</sequence>
<protein>
    <submittedName>
        <fullName evidence="2">Uncharacterized protein</fullName>
    </submittedName>
</protein>
<evidence type="ECO:0000313" key="2">
    <source>
        <dbReference type="EMBL" id="MPN49855.1"/>
    </source>
</evidence>
<comment type="caution">
    <text evidence="2">The sequence shown here is derived from an EMBL/GenBank/DDBJ whole genome shotgun (WGS) entry which is preliminary data.</text>
</comment>
<accession>A0A645IEZ5</accession>
<dbReference type="EMBL" id="VSSQ01113486">
    <property type="protein sequence ID" value="MPN49855.1"/>
    <property type="molecule type" value="Genomic_DNA"/>
</dbReference>
<dbReference type="AlphaFoldDB" id="A0A645IEZ5"/>
<feature type="transmembrane region" description="Helical" evidence="1">
    <location>
        <begin position="6"/>
        <end position="32"/>
    </location>
</feature>
<keyword evidence="1" id="KW-0812">Transmembrane</keyword>
<reference evidence="2" key="1">
    <citation type="submission" date="2019-08" db="EMBL/GenBank/DDBJ databases">
        <authorList>
            <person name="Kucharzyk K."/>
            <person name="Murdoch R.W."/>
            <person name="Higgins S."/>
            <person name="Loffler F."/>
        </authorList>
    </citation>
    <scope>NUCLEOTIDE SEQUENCE</scope>
</reference>
<proteinExistence type="predicted"/>
<evidence type="ECO:0000256" key="1">
    <source>
        <dbReference type="SAM" id="Phobius"/>
    </source>
</evidence>
<gene>
    <name evidence="2" type="ORF">SDC9_197479</name>
</gene>
<keyword evidence="1" id="KW-1133">Transmembrane helix</keyword>
<name>A0A645IEZ5_9ZZZZ</name>
<organism evidence="2">
    <name type="scientific">bioreactor metagenome</name>
    <dbReference type="NCBI Taxonomy" id="1076179"/>
    <lineage>
        <taxon>unclassified sequences</taxon>
        <taxon>metagenomes</taxon>
        <taxon>ecological metagenomes</taxon>
    </lineage>
</organism>
<keyword evidence="1" id="KW-0472">Membrane</keyword>